<reference evidence="3" key="2">
    <citation type="submission" date="2024-02" db="EMBL/GenBank/DDBJ databases">
        <title>Comparative genomics of Cryptococcus and Kwoniella reveals pathogenesis evolution and contrasting modes of karyotype evolution via chromosome fusion or intercentromeric recombination.</title>
        <authorList>
            <person name="Coelho M.A."/>
            <person name="David-Palma M."/>
            <person name="Shea T."/>
            <person name="Bowers K."/>
            <person name="McGinley-Smith S."/>
            <person name="Mohammad A.W."/>
            <person name="Gnirke A."/>
            <person name="Yurkov A.M."/>
            <person name="Nowrousian M."/>
            <person name="Sun S."/>
            <person name="Cuomo C.A."/>
            <person name="Heitman J."/>
        </authorList>
    </citation>
    <scope>NUCLEOTIDE SEQUENCE</scope>
    <source>
        <strain evidence="3">CBS 10117</strain>
    </source>
</reference>
<keyword evidence="1" id="KW-1015">Disulfide bond</keyword>
<feature type="disulfide bond" evidence="1">
    <location>
        <begin position="147"/>
        <end position="172"/>
    </location>
</feature>
<dbReference type="GeneID" id="28971927"/>
<reference evidence="3" key="1">
    <citation type="submission" date="2013-07" db="EMBL/GenBank/DDBJ databases">
        <authorList>
            <consortium name="The Broad Institute Genome Sequencing Platform"/>
            <person name="Cuomo C."/>
            <person name="Litvintseva A."/>
            <person name="Chen Y."/>
            <person name="Heitman J."/>
            <person name="Sun S."/>
            <person name="Springer D."/>
            <person name="Dromer F."/>
            <person name="Young S.K."/>
            <person name="Zeng Q."/>
            <person name="Gargeya S."/>
            <person name="Fitzgerald M."/>
            <person name="Abouelleil A."/>
            <person name="Alvarado L."/>
            <person name="Berlin A.M."/>
            <person name="Chapman S.B."/>
            <person name="Dewar J."/>
            <person name="Goldberg J."/>
            <person name="Griggs A."/>
            <person name="Gujja S."/>
            <person name="Hansen M."/>
            <person name="Howarth C."/>
            <person name="Imamovic A."/>
            <person name="Larimer J."/>
            <person name="McCowan C."/>
            <person name="Murphy C."/>
            <person name="Pearson M."/>
            <person name="Priest M."/>
            <person name="Roberts A."/>
            <person name="Saif S."/>
            <person name="Shea T."/>
            <person name="Sykes S."/>
            <person name="Wortman J."/>
            <person name="Nusbaum C."/>
            <person name="Birren B."/>
        </authorList>
    </citation>
    <scope>NUCLEOTIDE SEQUENCE</scope>
    <source>
        <strain evidence="3">CBS 10117</strain>
    </source>
</reference>
<gene>
    <name evidence="3" type="ORF">I303_106514</name>
</gene>
<evidence type="ECO:0000313" key="4">
    <source>
        <dbReference type="Proteomes" id="UP000078595"/>
    </source>
</evidence>
<protein>
    <recommendedName>
        <fullName evidence="5">Thaumatin-like protein</fullName>
    </recommendedName>
</protein>
<evidence type="ECO:0000256" key="1">
    <source>
        <dbReference type="PIRSR" id="PIRSR002703-1"/>
    </source>
</evidence>
<sequence>MGIASPQGGTTKLDGSPHPGSWAQQPGTYTFYVPDGWAVGRVWAKSGCSGGGAGSTCLVGDCPGGCDGVKNGAAGATLAEFTMNAYMNSDSYNISIVDGYNFPMQITATAGCPTASCGTTQDLLEVCDPSLIFPKGSDKIYSCNSACGNAIQFQDGTSGQLVSADIADSPSCCVKNGVAVDHKDCPNTYIPFYKQMKSLCKTAYVYSDDDMY</sequence>
<dbReference type="RefSeq" id="XP_018259300.2">
    <property type="nucleotide sequence ID" value="XM_018411488.2"/>
</dbReference>
<proteinExistence type="predicted"/>
<dbReference type="SMART" id="SM00205">
    <property type="entry name" value="THN"/>
    <property type="match status" value="1"/>
</dbReference>
<feature type="region of interest" description="Disordered" evidence="2">
    <location>
        <begin position="1"/>
        <end position="20"/>
    </location>
</feature>
<dbReference type="PANTHER" id="PTHR31013">
    <property type="entry name" value="THAUMATIN FAMILY PROTEIN-RELATED"/>
    <property type="match status" value="1"/>
</dbReference>
<dbReference type="Pfam" id="PF00314">
    <property type="entry name" value="Thaumatin"/>
    <property type="match status" value="1"/>
</dbReference>
<keyword evidence="4" id="KW-1185">Reference proteome</keyword>
<dbReference type="AlphaFoldDB" id="A0AAJ8KSG1"/>
<dbReference type="PIRSF" id="PIRSF002703">
    <property type="entry name" value="Thaumatin"/>
    <property type="match status" value="1"/>
</dbReference>
<evidence type="ECO:0000313" key="3">
    <source>
        <dbReference type="EMBL" id="WWC63909.1"/>
    </source>
</evidence>
<evidence type="ECO:0000256" key="2">
    <source>
        <dbReference type="SAM" id="MobiDB-lite"/>
    </source>
</evidence>
<dbReference type="SUPFAM" id="SSF49870">
    <property type="entry name" value="Osmotin, thaumatin-like protein"/>
    <property type="match status" value="1"/>
</dbReference>
<feature type="disulfide bond" evidence="1">
    <location>
        <begin position="117"/>
        <end position="200"/>
    </location>
</feature>
<name>A0AAJ8KSG1_9TREE</name>
<dbReference type="Proteomes" id="UP000078595">
    <property type="component" value="Chromosome 8"/>
</dbReference>
<accession>A0AAJ8KSG1</accession>
<dbReference type="InterPro" id="IPR001938">
    <property type="entry name" value="Thaumatin"/>
</dbReference>
<dbReference type="PRINTS" id="PR00347">
    <property type="entry name" value="THAUMATIN"/>
</dbReference>
<dbReference type="EMBL" id="CP144537">
    <property type="protein sequence ID" value="WWC63909.1"/>
    <property type="molecule type" value="Genomic_DNA"/>
</dbReference>
<evidence type="ECO:0008006" key="5">
    <source>
        <dbReference type="Google" id="ProtNLM"/>
    </source>
</evidence>
<dbReference type="PROSITE" id="PS51367">
    <property type="entry name" value="THAUMATIN_2"/>
    <property type="match status" value="1"/>
</dbReference>
<dbReference type="KEGG" id="kdj:28971927"/>
<dbReference type="InterPro" id="IPR037176">
    <property type="entry name" value="Osmotin/thaumatin-like_sf"/>
</dbReference>
<dbReference type="PANTHER" id="PTHR31013:SF2">
    <property type="entry name" value="THAUMATIN-LIKE PROTEIN"/>
    <property type="match status" value="1"/>
</dbReference>
<feature type="disulfide bond" evidence="1">
    <location>
        <begin position="48"/>
        <end position="57"/>
    </location>
</feature>
<organism evidence="3 4">
    <name type="scientific">Kwoniella dejecticola CBS 10117</name>
    <dbReference type="NCBI Taxonomy" id="1296121"/>
    <lineage>
        <taxon>Eukaryota</taxon>
        <taxon>Fungi</taxon>
        <taxon>Dikarya</taxon>
        <taxon>Basidiomycota</taxon>
        <taxon>Agaricomycotina</taxon>
        <taxon>Tremellomycetes</taxon>
        <taxon>Tremellales</taxon>
        <taxon>Cryptococcaceae</taxon>
        <taxon>Kwoniella</taxon>
    </lineage>
</organism>
<dbReference type="Gene3D" id="2.60.110.10">
    <property type="entry name" value="Thaumatin"/>
    <property type="match status" value="1"/>
</dbReference>
<feature type="disulfide bond" evidence="1">
    <location>
        <begin position="127"/>
        <end position="143"/>
    </location>
</feature>
<feature type="disulfide bond" evidence="1">
    <location>
        <begin position="173"/>
        <end position="185"/>
    </location>
</feature>